<dbReference type="Gene3D" id="3.90.1150.30">
    <property type="match status" value="1"/>
</dbReference>
<accession>A0AA86DZ18</accession>
<dbReference type="KEGG" id="smul:SMUL_2637"/>
<proteinExistence type="predicted"/>
<evidence type="ECO:0000313" key="1">
    <source>
        <dbReference type="EMBL" id="AHJ13878.1"/>
    </source>
</evidence>
<dbReference type="Pfam" id="PF04237">
    <property type="entry name" value="YjbR"/>
    <property type="match status" value="1"/>
</dbReference>
<organism evidence="1 2">
    <name type="scientific">Sulfurospirillum multivorans (strain DM 12446 / JCM 15788 / NBRC 109480)</name>
    <dbReference type="NCBI Taxonomy" id="1150621"/>
    <lineage>
        <taxon>Bacteria</taxon>
        <taxon>Pseudomonadati</taxon>
        <taxon>Campylobacterota</taxon>
        <taxon>Epsilonproteobacteria</taxon>
        <taxon>Campylobacterales</taxon>
        <taxon>Sulfurospirillaceae</taxon>
        <taxon>Sulfurospirillum</taxon>
    </lineage>
</organism>
<dbReference type="InterPro" id="IPR007351">
    <property type="entry name" value="YjbR"/>
</dbReference>
<dbReference type="InterPro" id="IPR058532">
    <property type="entry name" value="YjbR/MT2646/Rv2570-like"/>
</dbReference>
<dbReference type="Proteomes" id="UP000019322">
    <property type="component" value="Chromosome"/>
</dbReference>
<dbReference type="SUPFAM" id="SSF142906">
    <property type="entry name" value="YjbR-like"/>
    <property type="match status" value="1"/>
</dbReference>
<evidence type="ECO:0000313" key="2">
    <source>
        <dbReference type="Proteomes" id="UP000019322"/>
    </source>
</evidence>
<dbReference type="PANTHER" id="PTHR35145">
    <property type="entry name" value="CYTOPLASMIC PROTEIN-RELATED"/>
    <property type="match status" value="1"/>
</dbReference>
<sequence length="118" mass="13651">MTFEILSNYCLSHMGSIKEYPFDETTAVYKVGNKIFALIDEASRPPRINVKCDPFYARELREMYTSVIAGYHMNKKHWNTIICEGEVDDASIFEWIDDSYDLVFGSLSKKAQNQIYSS</sequence>
<dbReference type="AlphaFoldDB" id="A0AA86DZ18"/>
<dbReference type="PANTHER" id="PTHR35145:SF1">
    <property type="entry name" value="CYTOPLASMIC PROTEIN"/>
    <property type="match status" value="1"/>
</dbReference>
<protein>
    <submittedName>
        <fullName evidence="1">MmcQ family protein</fullName>
    </submittedName>
</protein>
<dbReference type="InterPro" id="IPR038056">
    <property type="entry name" value="YjbR-like_sf"/>
</dbReference>
<name>A0AA86DZ18_SULMK</name>
<gene>
    <name evidence="1" type="ORF">SMUL_2637</name>
</gene>
<dbReference type="EMBL" id="CP007201">
    <property type="protein sequence ID" value="AHJ13878.1"/>
    <property type="molecule type" value="Genomic_DNA"/>
</dbReference>
<reference evidence="1 2" key="1">
    <citation type="journal article" date="2014" name="Environ. Microbiol.">
        <title>Insights into organohalide respiration and the versatile catabolism of Sulfurospirillum multivorans gained from comparative genomics and physiological studies.</title>
        <authorList>
            <person name="Goris T."/>
            <person name="Schubert T."/>
            <person name="Gadkari J."/>
            <person name="Wubet T."/>
            <person name="Tarkka M."/>
            <person name="Buscot F."/>
            <person name="Adrian L."/>
            <person name="Diekert G."/>
        </authorList>
    </citation>
    <scope>NUCLEOTIDE SEQUENCE [LARGE SCALE GENOMIC DNA]</scope>
    <source>
        <strain evidence="2">DM 12446 / JCM 15788 / NBRC 109480</strain>
    </source>
</reference>